<dbReference type="eggNOG" id="ENOG502S2GY">
    <property type="taxonomic scope" value="Eukaryota"/>
</dbReference>
<feature type="compositionally biased region" description="Basic and acidic residues" evidence="1">
    <location>
        <begin position="161"/>
        <end position="177"/>
    </location>
</feature>
<feature type="region of interest" description="Disordered" evidence="1">
    <location>
        <begin position="204"/>
        <end position="231"/>
    </location>
</feature>
<feature type="compositionally biased region" description="Basic and acidic residues" evidence="1">
    <location>
        <begin position="141"/>
        <end position="150"/>
    </location>
</feature>
<evidence type="ECO:0000313" key="3">
    <source>
        <dbReference type="Proteomes" id="UP000002630"/>
    </source>
</evidence>
<dbReference type="PANTHER" id="PTHR34117:SF1">
    <property type="entry name" value="STYLE CELL-CYCLE INHIBITOR 1"/>
    <property type="match status" value="1"/>
</dbReference>
<dbReference type="PANTHER" id="PTHR34117">
    <property type="entry name" value="STYLE CELL-CYCLE INHIBITOR 1"/>
    <property type="match status" value="1"/>
</dbReference>
<accession>D8LTC9</accession>
<dbReference type="AlphaFoldDB" id="D8LTC9"/>
<gene>
    <name evidence="2" type="ORF">Esi_0081_0108</name>
</gene>
<feature type="region of interest" description="Disordered" evidence="1">
    <location>
        <begin position="137"/>
        <end position="177"/>
    </location>
</feature>
<proteinExistence type="predicted"/>
<dbReference type="InterPro" id="IPR044688">
    <property type="entry name" value="SCI-1-like"/>
</dbReference>
<organism evidence="2 3">
    <name type="scientific">Ectocarpus siliculosus</name>
    <name type="common">Brown alga</name>
    <name type="synonym">Conferva siliculosa</name>
    <dbReference type="NCBI Taxonomy" id="2880"/>
    <lineage>
        <taxon>Eukaryota</taxon>
        <taxon>Sar</taxon>
        <taxon>Stramenopiles</taxon>
        <taxon>Ochrophyta</taxon>
        <taxon>PX clade</taxon>
        <taxon>Phaeophyceae</taxon>
        <taxon>Ectocarpales</taxon>
        <taxon>Ectocarpaceae</taxon>
        <taxon>Ectocarpus</taxon>
    </lineage>
</organism>
<feature type="compositionally biased region" description="Basic and acidic residues" evidence="1">
    <location>
        <begin position="207"/>
        <end position="224"/>
    </location>
</feature>
<dbReference type="EMBL" id="FN649047">
    <property type="protein sequence ID" value="CBN78000.1"/>
    <property type="molecule type" value="Genomic_DNA"/>
</dbReference>
<protein>
    <submittedName>
        <fullName evidence="2">Uncharacterized protein</fullName>
    </submittedName>
</protein>
<dbReference type="InParanoid" id="D8LTC9"/>
<dbReference type="EMBL" id="FN649751">
    <property type="protein sequence ID" value="CBN78000.1"/>
    <property type="molecule type" value="Genomic_DNA"/>
</dbReference>
<dbReference type="OMA" id="MFAMYLD"/>
<evidence type="ECO:0000256" key="1">
    <source>
        <dbReference type="SAM" id="MobiDB-lite"/>
    </source>
</evidence>
<dbReference type="STRING" id="2880.D8LTC9"/>
<evidence type="ECO:0000313" key="2">
    <source>
        <dbReference type="EMBL" id="CBN78000.1"/>
    </source>
</evidence>
<sequence>MQRRKAVESKASKISEKDYFIRAVEFKVWLCHKKKKFFEDLTSDESHELFDKFIKDWNRGKLDPHFYEGRLPDELIARTKKTQHKWGFVNRLSDRDQMQLELANDSVHSSTEKVKGATSNVPVLPVGSAATAPGVVVGKQADGRGGDGDGRGGGSGSGSGRRTEAKRQRRQEREKHAVVLDEIAPKETGRQALLDKRRVVGARTHAAAKEREDAADGLDMKESDTMGGSDSFRETLARAQHGKHRRQMAKTEHLQGLAAKEEEKRAAFMAQMGLKAGQKITIQPRRDG</sequence>
<reference evidence="2 3" key="1">
    <citation type="journal article" date="2010" name="Nature">
        <title>The Ectocarpus genome and the independent evolution of multicellularity in brown algae.</title>
        <authorList>
            <person name="Cock J.M."/>
            <person name="Sterck L."/>
            <person name="Rouze P."/>
            <person name="Scornet D."/>
            <person name="Allen A.E."/>
            <person name="Amoutzias G."/>
            <person name="Anthouard V."/>
            <person name="Artiguenave F."/>
            <person name="Aury J.M."/>
            <person name="Badger J.H."/>
            <person name="Beszteri B."/>
            <person name="Billiau K."/>
            <person name="Bonnet E."/>
            <person name="Bothwell J.H."/>
            <person name="Bowler C."/>
            <person name="Boyen C."/>
            <person name="Brownlee C."/>
            <person name="Carrano C.J."/>
            <person name="Charrier B."/>
            <person name="Cho G.Y."/>
            <person name="Coelho S.M."/>
            <person name="Collen J."/>
            <person name="Corre E."/>
            <person name="Da Silva C."/>
            <person name="Delage L."/>
            <person name="Delaroque N."/>
            <person name="Dittami S.M."/>
            <person name="Doulbeau S."/>
            <person name="Elias M."/>
            <person name="Farnham G."/>
            <person name="Gachon C.M."/>
            <person name="Gschloessl B."/>
            <person name="Heesch S."/>
            <person name="Jabbari K."/>
            <person name="Jubin C."/>
            <person name="Kawai H."/>
            <person name="Kimura K."/>
            <person name="Kloareg B."/>
            <person name="Kupper F.C."/>
            <person name="Lang D."/>
            <person name="Le Bail A."/>
            <person name="Leblanc C."/>
            <person name="Lerouge P."/>
            <person name="Lohr M."/>
            <person name="Lopez P.J."/>
            <person name="Martens C."/>
            <person name="Maumus F."/>
            <person name="Michel G."/>
            <person name="Miranda-Saavedra D."/>
            <person name="Morales J."/>
            <person name="Moreau H."/>
            <person name="Motomura T."/>
            <person name="Nagasato C."/>
            <person name="Napoli C.A."/>
            <person name="Nelson D.R."/>
            <person name="Nyvall-Collen P."/>
            <person name="Peters A.F."/>
            <person name="Pommier C."/>
            <person name="Potin P."/>
            <person name="Poulain J."/>
            <person name="Quesneville H."/>
            <person name="Read B."/>
            <person name="Rensing S.A."/>
            <person name="Ritter A."/>
            <person name="Rousvoal S."/>
            <person name="Samanta M."/>
            <person name="Samson G."/>
            <person name="Schroeder D.C."/>
            <person name="Segurens B."/>
            <person name="Strittmatter M."/>
            <person name="Tonon T."/>
            <person name="Tregear J.W."/>
            <person name="Valentin K."/>
            <person name="von Dassow P."/>
            <person name="Yamagishi T."/>
            <person name="Van de Peer Y."/>
            <person name="Wincker P."/>
        </authorList>
    </citation>
    <scope>NUCLEOTIDE SEQUENCE [LARGE SCALE GENOMIC DNA]</scope>
    <source>
        <strain evidence="3">Ec32 / CCAP1310/4</strain>
    </source>
</reference>
<keyword evidence="3" id="KW-1185">Reference proteome</keyword>
<name>D8LTC9_ECTSI</name>
<dbReference type="Proteomes" id="UP000002630">
    <property type="component" value="Linkage Group LG26"/>
</dbReference>
<dbReference type="OrthoDB" id="2139939at2759"/>